<evidence type="ECO:0000256" key="1">
    <source>
        <dbReference type="SAM" id="MobiDB-lite"/>
    </source>
</evidence>
<dbReference type="EMBL" id="CP159578">
    <property type="protein sequence ID" value="XCJ78391.1"/>
    <property type="molecule type" value="Genomic_DNA"/>
</dbReference>
<gene>
    <name evidence="2" type="ORF">ABV408_13225</name>
</gene>
<evidence type="ECO:0000313" key="2">
    <source>
        <dbReference type="EMBL" id="XCJ78391.1"/>
    </source>
</evidence>
<feature type="region of interest" description="Disordered" evidence="1">
    <location>
        <begin position="1"/>
        <end position="63"/>
    </location>
</feature>
<organism evidence="2">
    <name type="scientific">Salinicola endophyticus</name>
    <dbReference type="NCBI Taxonomy" id="1949083"/>
    <lineage>
        <taxon>Bacteria</taxon>
        <taxon>Pseudomonadati</taxon>
        <taxon>Pseudomonadota</taxon>
        <taxon>Gammaproteobacteria</taxon>
        <taxon>Oceanospirillales</taxon>
        <taxon>Halomonadaceae</taxon>
        <taxon>Salinicola</taxon>
    </lineage>
</organism>
<protein>
    <submittedName>
        <fullName evidence="2">Uncharacterized protein</fullName>
    </submittedName>
</protein>
<reference evidence="2" key="1">
    <citation type="submission" date="2024-06" db="EMBL/GenBank/DDBJ databases">
        <title>Complete genome of Salinicola endophyticus HNIBRBA4755.</title>
        <authorList>
            <person name="Shin S.Y."/>
            <person name="Kang H."/>
            <person name="Song J."/>
        </authorList>
    </citation>
    <scope>NUCLEOTIDE SEQUENCE</scope>
    <source>
        <strain evidence="2">HNIBRBA4755</strain>
    </source>
</reference>
<accession>A0AB74U246</accession>
<feature type="compositionally biased region" description="Polar residues" evidence="1">
    <location>
        <begin position="52"/>
        <end position="63"/>
    </location>
</feature>
<name>A0AB74U246_9GAMM</name>
<proteinExistence type="predicted"/>
<dbReference type="RefSeq" id="WP_353979393.1">
    <property type="nucleotide sequence ID" value="NZ_CP159578.1"/>
</dbReference>
<sequence>MATRKGGVQRRSKGGRVEQVSAPTVSRKYGSHAEHPSRATVPAPSPTKALAKSTQATQVKDDE</sequence>
<dbReference type="AlphaFoldDB" id="A0AB74U246"/>